<reference evidence="2" key="2">
    <citation type="submission" date="2013-08" db="EMBL/GenBank/DDBJ databases">
        <title>Draft genome sequence of Anaerofustis stercorihominis (DSM 17244).</title>
        <authorList>
            <person name="Sudarsanam P."/>
            <person name="Ley R."/>
            <person name="Guruge J."/>
            <person name="Turnbaugh P.J."/>
            <person name="Mahowald M."/>
            <person name="Liep D."/>
            <person name="Gordon J."/>
        </authorList>
    </citation>
    <scope>NUCLEOTIDE SEQUENCE</scope>
    <source>
        <strain evidence="2">DSM 17244</strain>
    </source>
</reference>
<dbReference type="EMBL" id="ABIL02000006">
    <property type="protein sequence ID" value="EDS72142.1"/>
    <property type="molecule type" value="Genomic_DNA"/>
</dbReference>
<dbReference type="GO" id="GO:0008757">
    <property type="term" value="F:S-adenosylmethionine-dependent methyltransferase activity"/>
    <property type="evidence" value="ECO:0007669"/>
    <property type="project" value="InterPro"/>
</dbReference>
<protein>
    <submittedName>
        <fullName evidence="2">Methyltransferase domain protein</fullName>
    </submittedName>
</protein>
<accession>B1C9S6</accession>
<comment type="caution">
    <text evidence="2">The sequence shown here is derived from an EMBL/GenBank/DDBJ whole genome shotgun (WGS) entry which is preliminary data.</text>
</comment>
<dbReference type="GeneID" id="98000898"/>
<dbReference type="eggNOG" id="COG2227">
    <property type="taxonomic scope" value="Bacteria"/>
</dbReference>
<dbReference type="Pfam" id="PF08241">
    <property type="entry name" value="Methyltransf_11"/>
    <property type="match status" value="1"/>
</dbReference>
<dbReference type="PANTHER" id="PTHR43861:SF1">
    <property type="entry name" value="TRANS-ACONITATE 2-METHYLTRANSFERASE"/>
    <property type="match status" value="1"/>
</dbReference>
<keyword evidence="3" id="KW-1185">Reference proteome</keyword>
<dbReference type="PANTHER" id="PTHR43861">
    <property type="entry name" value="TRANS-ACONITATE 2-METHYLTRANSFERASE-RELATED"/>
    <property type="match status" value="1"/>
</dbReference>
<proteinExistence type="predicted"/>
<organism evidence="2 3">
    <name type="scientific">Anaerofustis stercorihominis DSM 17244</name>
    <dbReference type="NCBI Taxonomy" id="445971"/>
    <lineage>
        <taxon>Bacteria</taxon>
        <taxon>Bacillati</taxon>
        <taxon>Bacillota</taxon>
        <taxon>Clostridia</taxon>
        <taxon>Eubacteriales</taxon>
        <taxon>Eubacteriaceae</taxon>
        <taxon>Anaerofustis</taxon>
    </lineage>
</organism>
<feature type="domain" description="Methyltransferase type 11" evidence="1">
    <location>
        <begin position="47"/>
        <end position="141"/>
    </location>
</feature>
<dbReference type="GO" id="GO:0032259">
    <property type="term" value="P:methylation"/>
    <property type="evidence" value="ECO:0007669"/>
    <property type="project" value="UniProtKB-KW"/>
</dbReference>
<dbReference type="STRING" id="445971.ANASTE_01852"/>
<sequence length="243" mass="28421">MRENKYDDEKFFNKYKNMDRSKKGLAGAGEWHELKKILPDLKNKTLLDLGCGFGWHCKYAHDKGAKNIVGIDISYNMLKEAQKINNADNIKYECKPIENIDYEKESFDIVLSSLAIHYIKSFNDLINNVYNVLKTGGYFIFSVEHPIFTAEGNEEWITDEYDNNLHWPVDNYFDEGIRTTKFLGEEVSKYHRTMTTYLNTLINKNFEIINIIEPKPDPDMLSIPGMKDELRRPMMLIIKALKK</sequence>
<dbReference type="SUPFAM" id="SSF53335">
    <property type="entry name" value="S-adenosyl-L-methionine-dependent methyltransferases"/>
    <property type="match status" value="1"/>
</dbReference>
<dbReference type="Gene3D" id="3.40.50.150">
    <property type="entry name" value="Vaccinia Virus protein VP39"/>
    <property type="match status" value="1"/>
</dbReference>
<reference evidence="2" key="1">
    <citation type="submission" date="2008-01" db="EMBL/GenBank/DDBJ databases">
        <authorList>
            <person name="Fulton L."/>
            <person name="Clifton S."/>
            <person name="Fulton B."/>
            <person name="Xu J."/>
            <person name="Minx P."/>
            <person name="Pepin K.H."/>
            <person name="Johnson M."/>
            <person name="Thiruvilangam P."/>
            <person name="Bhonagiri V."/>
            <person name="Nash W.E."/>
            <person name="Mardis E.R."/>
            <person name="Wilson R.K."/>
        </authorList>
    </citation>
    <scope>NUCLEOTIDE SEQUENCE [LARGE SCALE GENOMIC DNA]</scope>
    <source>
        <strain evidence="2">DSM 17244</strain>
    </source>
</reference>
<evidence type="ECO:0000313" key="2">
    <source>
        <dbReference type="EMBL" id="EDS72142.1"/>
    </source>
</evidence>
<dbReference type="HOGENOM" id="CLU_049749_4_0_9"/>
<dbReference type="RefSeq" id="WP_007050612.1">
    <property type="nucleotide sequence ID" value="NZ_DS560019.1"/>
</dbReference>
<evidence type="ECO:0000259" key="1">
    <source>
        <dbReference type="Pfam" id="PF08241"/>
    </source>
</evidence>
<dbReference type="InterPro" id="IPR029063">
    <property type="entry name" value="SAM-dependent_MTases_sf"/>
</dbReference>
<name>B1C9S6_9FIRM</name>
<dbReference type="Proteomes" id="UP000005178">
    <property type="component" value="Unassembled WGS sequence"/>
</dbReference>
<dbReference type="CDD" id="cd02440">
    <property type="entry name" value="AdoMet_MTases"/>
    <property type="match status" value="1"/>
</dbReference>
<dbReference type="OrthoDB" id="9791837at2"/>
<evidence type="ECO:0000313" key="3">
    <source>
        <dbReference type="Proteomes" id="UP000005178"/>
    </source>
</evidence>
<dbReference type="AlphaFoldDB" id="B1C9S6"/>
<dbReference type="InterPro" id="IPR013216">
    <property type="entry name" value="Methyltransf_11"/>
</dbReference>
<keyword evidence="2" id="KW-0489">Methyltransferase</keyword>
<keyword evidence="2" id="KW-0808">Transferase</keyword>
<gene>
    <name evidence="2" type="ORF">ANASTE_01852</name>
</gene>